<keyword evidence="12" id="KW-0326">Glycosidase</keyword>
<dbReference type="InterPro" id="IPR036026">
    <property type="entry name" value="Seven-hairpin_glycosidases"/>
</dbReference>
<keyword evidence="6 10" id="KW-0106">Calcium</keyword>
<dbReference type="PANTHER" id="PTHR11742:SF55">
    <property type="entry name" value="ENDOPLASMIC RETICULUM MANNOSYL-OLIGOSACCHARIDE 1,2-ALPHA-MANNOSIDASE"/>
    <property type="match status" value="1"/>
</dbReference>
<feature type="binding site" evidence="10">
    <location>
        <position position="528"/>
    </location>
    <ligand>
        <name>Ca(2+)</name>
        <dbReference type="ChEBI" id="CHEBI:29108"/>
    </ligand>
</feature>
<evidence type="ECO:0000256" key="7">
    <source>
        <dbReference type="ARBA" id="ARBA00023157"/>
    </source>
</evidence>
<dbReference type="AlphaFoldDB" id="A0A5S6R4E3"/>
<evidence type="ECO:0000256" key="10">
    <source>
        <dbReference type="PIRSR" id="PIRSR601382-2"/>
    </source>
</evidence>
<dbReference type="InterPro" id="IPR001382">
    <property type="entry name" value="Glyco_hydro_47"/>
</dbReference>
<keyword evidence="13" id="KW-0472">Membrane</keyword>
<proteinExistence type="inferred from homology"/>
<evidence type="ECO:0000256" key="8">
    <source>
        <dbReference type="ARBA" id="ARBA00047669"/>
    </source>
</evidence>
<dbReference type="PANTHER" id="PTHR11742">
    <property type="entry name" value="MANNOSYL-OLIGOSACCHARIDE ALPHA-1,2-MANNOSIDASE-RELATED"/>
    <property type="match status" value="1"/>
</dbReference>
<dbReference type="GO" id="GO:0005509">
    <property type="term" value="F:calcium ion binding"/>
    <property type="evidence" value="ECO:0007669"/>
    <property type="project" value="InterPro"/>
</dbReference>
<dbReference type="Proteomes" id="UP000046395">
    <property type="component" value="Unassembled WGS sequence"/>
</dbReference>
<dbReference type="GO" id="GO:0004571">
    <property type="term" value="F:mannosyl-oligosaccharide 1,2-alpha-mannosidase activity"/>
    <property type="evidence" value="ECO:0007669"/>
    <property type="project" value="UniProtKB-EC"/>
</dbReference>
<dbReference type="SUPFAM" id="SSF48225">
    <property type="entry name" value="Seven-hairpin glycosidases"/>
    <property type="match status" value="1"/>
</dbReference>
<evidence type="ECO:0000256" key="5">
    <source>
        <dbReference type="ARBA" id="ARBA00022801"/>
    </source>
</evidence>
<reference evidence="15" key="1">
    <citation type="submission" date="2019-12" db="UniProtKB">
        <authorList>
            <consortium name="WormBaseParasite"/>
        </authorList>
    </citation>
    <scope>IDENTIFICATION</scope>
</reference>
<evidence type="ECO:0000256" key="13">
    <source>
        <dbReference type="SAM" id="Phobius"/>
    </source>
</evidence>
<keyword evidence="4 10" id="KW-0479">Metal-binding</keyword>
<evidence type="ECO:0000256" key="12">
    <source>
        <dbReference type="RuleBase" id="RU361193"/>
    </source>
</evidence>
<keyword evidence="13" id="KW-0812">Transmembrane</keyword>
<comment type="cofactor">
    <cofactor evidence="1 10">
        <name>Ca(2+)</name>
        <dbReference type="ChEBI" id="CHEBI:29108"/>
    </cofactor>
</comment>
<evidence type="ECO:0000256" key="11">
    <source>
        <dbReference type="PIRSR" id="PIRSR601382-3"/>
    </source>
</evidence>
<evidence type="ECO:0000313" key="15">
    <source>
        <dbReference type="WBParaSite" id="TMUE_3000014313.1"/>
    </source>
</evidence>
<dbReference type="GO" id="GO:0016020">
    <property type="term" value="C:membrane"/>
    <property type="evidence" value="ECO:0007669"/>
    <property type="project" value="InterPro"/>
</dbReference>
<evidence type="ECO:0000256" key="9">
    <source>
        <dbReference type="ARBA" id="ARBA00048605"/>
    </source>
</evidence>
<comment type="pathway">
    <text evidence="2">Protein modification; protein glycosylation.</text>
</comment>
<keyword evidence="5 12" id="KW-0378">Hydrolase</keyword>
<name>A0A5S6R4E3_TRIMR</name>
<feature type="disulfide bond" evidence="11">
    <location>
        <begin position="390"/>
        <end position="419"/>
    </location>
</feature>
<feature type="transmembrane region" description="Helical" evidence="13">
    <location>
        <begin position="39"/>
        <end position="59"/>
    </location>
</feature>
<dbReference type="PRINTS" id="PR00747">
    <property type="entry name" value="GLYHDRLASE47"/>
</dbReference>
<evidence type="ECO:0000313" key="14">
    <source>
        <dbReference type="Proteomes" id="UP000046395"/>
    </source>
</evidence>
<organism evidence="14 15">
    <name type="scientific">Trichuris muris</name>
    <name type="common">Mouse whipworm</name>
    <dbReference type="NCBI Taxonomy" id="70415"/>
    <lineage>
        <taxon>Eukaryota</taxon>
        <taxon>Metazoa</taxon>
        <taxon>Ecdysozoa</taxon>
        <taxon>Nematoda</taxon>
        <taxon>Enoplea</taxon>
        <taxon>Dorylaimia</taxon>
        <taxon>Trichinellida</taxon>
        <taxon>Trichuridae</taxon>
        <taxon>Trichuris</taxon>
    </lineage>
</organism>
<dbReference type="InterPro" id="IPR012341">
    <property type="entry name" value="6hp_glycosidase-like_sf"/>
</dbReference>
<dbReference type="Pfam" id="PF01532">
    <property type="entry name" value="Glyco_hydro_47"/>
    <property type="match status" value="2"/>
</dbReference>
<comment type="catalytic activity">
    <reaction evidence="9">
        <text>N(4)-(alpha-D-Man-(1-&gt;2)-alpha-D-Man-(1-&gt;2)-alpha-D-Man-(1-&gt;3)-[alpha-D-Man-(1-&gt;2)-alpha-D-Man-(1-&gt;3)-[alpha-D-Man-(1-&gt;2)-alpha-D-Man-(1-&gt;6)]-alpha-D-Man-(1-&gt;6)]-beta-D-Man-(1-&gt;4)-beta-D-GlcNAc-(1-&gt;4)-beta-D-GlcNAc)-L-asparaginyl-[protein] (N-glucan mannose isomer 9A1,2,3B1,2,3) + 4 H2O = N(4)-(alpha-D-Man-(1-&gt;3)-[alpha-D-Man-(1-&gt;3)-[alpha-D-Man-(1-&gt;6)]-alpha-D-Man-(1-&gt;6)]-beta-D-Man-(1-&gt;4)-beta-D-GlcNAc-(1-&gt;4)-beta-D-GlcNAc)-L-asparaginyl-[protein] (N-glucan mannose isomer 5A1,2) + 4 beta-D-mannose</text>
        <dbReference type="Rhea" id="RHEA:56008"/>
        <dbReference type="Rhea" id="RHEA-COMP:14356"/>
        <dbReference type="Rhea" id="RHEA-COMP:14367"/>
        <dbReference type="ChEBI" id="CHEBI:15377"/>
        <dbReference type="ChEBI" id="CHEBI:28563"/>
        <dbReference type="ChEBI" id="CHEBI:59087"/>
        <dbReference type="ChEBI" id="CHEBI:139493"/>
        <dbReference type="EC" id="3.2.1.113"/>
    </reaction>
</comment>
<dbReference type="GO" id="GO:0005975">
    <property type="term" value="P:carbohydrate metabolic process"/>
    <property type="evidence" value="ECO:0007669"/>
    <property type="project" value="InterPro"/>
</dbReference>
<dbReference type="InterPro" id="IPR050749">
    <property type="entry name" value="Glycosyl_Hydrolase_47"/>
</dbReference>
<evidence type="ECO:0000256" key="3">
    <source>
        <dbReference type="ARBA" id="ARBA00007658"/>
    </source>
</evidence>
<evidence type="ECO:0000256" key="2">
    <source>
        <dbReference type="ARBA" id="ARBA00004922"/>
    </source>
</evidence>
<sequence>MRAETIIVLEAGGDRTKGKILSLARFNRLFNGIPRTLRVLFVLLTSMLLLYAMLTLFAVRLLSQIESAKNVLSASPGANVSGLLLEITDAAGKKKDLPPHFPGPQNERQRAVVNSFLHAWNGYKAFAWGKDELDPVNNKSHSWFNMQLTLIESLDTLLIMGLKEEFLQAREEVARGFSADVDKYFSLFEVTIRILGGLLSAFYLSKDELFLQKARMLGDRLLPAFSTRSGLPLAEINPHRRKGRPYPWTSAFSLAELGTLQLEFRSLSRAVGNPAYEEASFAVSVKLHKLGNESAYPGLLPADIHDNNGIGANFDYGTYSVGARADSYYEYLLKQWLQTGKTIDWLKDDFAQAMQAMLEHLALPSKDGKMLFLGEFIHQTFKPTMEHLTCFVAASLALAADNGFGHQLLRDAERVGAACRHITHSDAAEVTSPTYCLLRPEAVEAWFYLYRMTNDTKYQDWGWKMFLAIEQHARTPSGYCSVEDVNQVPPTCKHKMESFLLSETFKYLYLLFDDSHSLLSLKEYVFNTEAHPLPIL</sequence>
<protein>
    <recommendedName>
        <fullName evidence="12">alpha-1,2-Mannosidase</fullName>
        <ecNumber evidence="12">3.2.1.-</ecNumber>
    </recommendedName>
</protein>
<comment type="similarity">
    <text evidence="3 12">Belongs to the glycosyl hydrolase 47 family.</text>
</comment>
<dbReference type="Gene3D" id="1.50.10.10">
    <property type="match status" value="1"/>
</dbReference>
<evidence type="ECO:0000256" key="1">
    <source>
        <dbReference type="ARBA" id="ARBA00001913"/>
    </source>
</evidence>
<evidence type="ECO:0000256" key="6">
    <source>
        <dbReference type="ARBA" id="ARBA00022837"/>
    </source>
</evidence>
<evidence type="ECO:0000256" key="4">
    <source>
        <dbReference type="ARBA" id="ARBA00022723"/>
    </source>
</evidence>
<keyword evidence="14" id="KW-1185">Reference proteome</keyword>
<comment type="catalytic activity">
    <reaction evidence="8">
        <text>N(4)-(alpha-D-Man-(1-&gt;2)-alpha-D-Man-(1-&gt;2)-alpha-D-Man-(1-&gt;3)-[alpha-D-Man-(1-&gt;3)-[alpha-D-Man-(1-&gt;2)-alpha-D-Man-(1-&gt;6)]-alpha-D-Man-(1-&gt;6)]-beta-D-Man-(1-&gt;4)-beta-D-GlcNAc-(1-&gt;4)-beta-D-GlcNAc)-L-asparaginyl-[protein] (N-glucan mannose isomer 8A1,2,3B1,3) + 3 H2O = N(4)-(alpha-D-Man-(1-&gt;3)-[alpha-D-Man-(1-&gt;3)-[alpha-D-Man-(1-&gt;6)]-alpha-D-Man-(1-&gt;6)]-beta-D-Man-(1-&gt;4)-beta-D-GlcNAc-(1-&gt;4)-beta-D-GlcNAc)-L-asparaginyl-[protein] (N-glucan mannose isomer 5A1,2) + 3 beta-D-mannose</text>
        <dbReference type="Rhea" id="RHEA:56028"/>
        <dbReference type="Rhea" id="RHEA-COMP:14358"/>
        <dbReference type="Rhea" id="RHEA-COMP:14367"/>
        <dbReference type="ChEBI" id="CHEBI:15377"/>
        <dbReference type="ChEBI" id="CHEBI:28563"/>
        <dbReference type="ChEBI" id="CHEBI:59087"/>
        <dbReference type="ChEBI" id="CHEBI:60628"/>
        <dbReference type="EC" id="3.2.1.113"/>
    </reaction>
</comment>
<dbReference type="WBParaSite" id="TMUE_3000014313.1">
    <property type="protein sequence ID" value="TMUE_3000014313.1"/>
    <property type="gene ID" value="WBGene00295115"/>
</dbReference>
<keyword evidence="7 11" id="KW-1015">Disulfide bond</keyword>
<accession>A0A5S6R4E3</accession>
<keyword evidence="13" id="KW-1133">Transmembrane helix</keyword>
<dbReference type="STRING" id="70415.A0A5S6R4E3"/>
<dbReference type="GO" id="GO:0005783">
    <property type="term" value="C:endoplasmic reticulum"/>
    <property type="evidence" value="ECO:0007669"/>
    <property type="project" value="TreeGrafter"/>
</dbReference>
<dbReference type="EC" id="3.2.1.-" evidence="12"/>